<protein>
    <submittedName>
        <fullName evidence="6">Response regulator transcription factor</fullName>
    </submittedName>
</protein>
<feature type="domain" description="Response regulatory" evidence="5">
    <location>
        <begin position="10"/>
        <end position="126"/>
    </location>
</feature>
<evidence type="ECO:0000256" key="2">
    <source>
        <dbReference type="ARBA" id="ARBA00023125"/>
    </source>
</evidence>
<evidence type="ECO:0000256" key="3">
    <source>
        <dbReference type="PROSITE-ProRule" id="PRU00169"/>
    </source>
</evidence>
<keyword evidence="7" id="KW-1185">Reference proteome</keyword>
<feature type="domain" description="HTH luxR-type" evidence="4">
    <location>
        <begin position="145"/>
        <end position="210"/>
    </location>
</feature>
<evidence type="ECO:0000259" key="4">
    <source>
        <dbReference type="PROSITE" id="PS50043"/>
    </source>
</evidence>
<dbReference type="InterPro" id="IPR058245">
    <property type="entry name" value="NreC/VraR/RcsB-like_REC"/>
</dbReference>
<evidence type="ECO:0000313" key="6">
    <source>
        <dbReference type="EMBL" id="QXN90706.1"/>
    </source>
</evidence>
<dbReference type="SMART" id="SM00448">
    <property type="entry name" value="REC"/>
    <property type="match status" value="1"/>
</dbReference>
<sequence>MTSERSERYRVVIADDHTLFRQGVCQILAAEPDFHIVGDGASGHDAVALAAEHRPDVLLLDVEMPGEGAVTTIRQIRGVSPDTRVVVLSMHASTDLVQELTSVGASAYIAKTSGREELCAGIRSVVGDGQMVMWYVPRWAMPSAGEAEGPTLSSRELEILKLVARAFSNSQIAAQLYVSEATVKRHLTRVYAKLRARSRLDAVHRAVALGLLSSPGGRRQ</sequence>
<dbReference type="PANTHER" id="PTHR43214:SF43">
    <property type="entry name" value="TWO-COMPONENT RESPONSE REGULATOR"/>
    <property type="match status" value="1"/>
</dbReference>
<dbReference type="PROSITE" id="PS50110">
    <property type="entry name" value="RESPONSE_REGULATORY"/>
    <property type="match status" value="1"/>
</dbReference>
<dbReference type="InterPro" id="IPR001789">
    <property type="entry name" value="Sig_transdc_resp-reg_receiver"/>
</dbReference>
<dbReference type="EMBL" id="CP078145">
    <property type="protein sequence ID" value="QXN90706.1"/>
    <property type="molecule type" value="Genomic_DNA"/>
</dbReference>
<reference evidence="6 7" key="1">
    <citation type="submission" date="2021-07" db="EMBL/GenBank/DDBJ databases">
        <title>Whole Genome Sequence of Nocardia Iowensis.</title>
        <authorList>
            <person name="Lamm A."/>
            <person name="Collins-Fairclough A.M."/>
            <person name="Bunk B."/>
            <person name="Sproer C."/>
        </authorList>
    </citation>
    <scope>NUCLEOTIDE SEQUENCE [LARGE SCALE GENOMIC DNA]</scope>
    <source>
        <strain evidence="6 7">NRRL 5646</strain>
    </source>
</reference>
<dbReference type="Pfam" id="PF00072">
    <property type="entry name" value="Response_reg"/>
    <property type="match status" value="1"/>
</dbReference>
<dbReference type="InterPro" id="IPR039420">
    <property type="entry name" value="WalR-like"/>
</dbReference>
<dbReference type="SMART" id="SM00421">
    <property type="entry name" value="HTH_LUXR"/>
    <property type="match status" value="1"/>
</dbReference>
<dbReference type="PROSITE" id="PS50043">
    <property type="entry name" value="HTH_LUXR_2"/>
    <property type="match status" value="1"/>
</dbReference>
<gene>
    <name evidence="6" type="ORF">KV110_35860</name>
</gene>
<dbReference type="CDD" id="cd06170">
    <property type="entry name" value="LuxR_C_like"/>
    <property type="match status" value="1"/>
</dbReference>
<accession>A0ABX8RT90</accession>
<evidence type="ECO:0000313" key="7">
    <source>
        <dbReference type="Proteomes" id="UP000694257"/>
    </source>
</evidence>
<proteinExistence type="predicted"/>
<dbReference type="InterPro" id="IPR000792">
    <property type="entry name" value="Tscrpt_reg_LuxR_C"/>
</dbReference>
<evidence type="ECO:0000259" key="5">
    <source>
        <dbReference type="PROSITE" id="PS50110"/>
    </source>
</evidence>
<feature type="modified residue" description="4-aspartylphosphate" evidence="3">
    <location>
        <position position="61"/>
    </location>
</feature>
<name>A0ABX8RT90_NOCIO</name>
<dbReference type="CDD" id="cd17535">
    <property type="entry name" value="REC_NarL-like"/>
    <property type="match status" value="1"/>
</dbReference>
<dbReference type="PANTHER" id="PTHR43214">
    <property type="entry name" value="TWO-COMPONENT RESPONSE REGULATOR"/>
    <property type="match status" value="1"/>
</dbReference>
<dbReference type="RefSeq" id="WP_218471573.1">
    <property type="nucleotide sequence ID" value="NZ_BAABJN010000006.1"/>
</dbReference>
<keyword evidence="1 3" id="KW-0597">Phosphoprotein</keyword>
<evidence type="ECO:0000256" key="1">
    <source>
        <dbReference type="ARBA" id="ARBA00022553"/>
    </source>
</evidence>
<keyword evidence="2" id="KW-0238">DNA-binding</keyword>
<dbReference type="Pfam" id="PF00196">
    <property type="entry name" value="GerE"/>
    <property type="match status" value="1"/>
</dbReference>
<dbReference type="Proteomes" id="UP000694257">
    <property type="component" value="Chromosome"/>
</dbReference>
<organism evidence="6 7">
    <name type="scientific">Nocardia iowensis</name>
    <dbReference type="NCBI Taxonomy" id="204891"/>
    <lineage>
        <taxon>Bacteria</taxon>
        <taxon>Bacillati</taxon>
        <taxon>Actinomycetota</taxon>
        <taxon>Actinomycetes</taxon>
        <taxon>Mycobacteriales</taxon>
        <taxon>Nocardiaceae</taxon>
        <taxon>Nocardia</taxon>
    </lineage>
</organism>